<reference evidence="2" key="1">
    <citation type="submission" date="2022-11" db="UniProtKB">
        <authorList>
            <consortium name="WormBaseParasite"/>
        </authorList>
    </citation>
    <scope>IDENTIFICATION</scope>
</reference>
<evidence type="ECO:0000313" key="2">
    <source>
        <dbReference type="WBParaSite" id="PEQ_0000348301-mRNA-1"/>
    </source>
</evidence>
<dbReference type="Proteomes" id="UP000887564">
    <property type="component" value="Unplaced"/>
</dbReference>
<sequence length="109" mass="11930">MRHLITNRNGFGGNYRVDQLTISAERIHSYWQLRLALDSDAEHLITNCNGFGGNYRVNQLTIGAEQIITVEQFASSSALASGGLMLTVGYIKAAVSGCNHSVVFVRVGW</sequence>
<dbReference type="WBParaSite" id="PEQ_0000348301-mRNA-1">
    <property type="protein sequence ID" value="PEQ_0000348301-mRNA-1"/>
    <property type="gene ID" value="PEQ_0000348301"/>
</dbReference>
<protein>
    <submittedName>
        <fullName evidence="2">Uncharacterized protein</fullName>
    </submittedName>
</protein>
<organism evidence="1 2">
    <name type="scientific">Parascaris equorum</name>
    <name type="common">Equine roundworm</name>
    <dbReference type="NCBI Taxonomy" id="6256"/>
    <lineage>
        <taxon>Eukaryota</taxon>
        <taxon>Metazoa</taxon>
        <taxon>Ecdysozoa</taxon>
        <taxon>Nematoda</taxon>
        <taxon>Chromadorea</taxon>
        <taxon>Rhabditida</taxon>
        <taxon>Spirurina</taxon>
        <taxon>Ascaridomorpha</taxon>
        <taxon>Ascaridoidea</taxon>
        <taxon>Ascarididae</taxon>
        <taxon>Parascaris</taxon>
    </lineage>
</organism>
<accession>A0A914RFE5</accession>
<evidence type="ECO:0000313" key="1">
    <source>
        <dbReference type="Proteomes" id="UP000887564"/>
    </source>
</evidence>
<dbReference type="AlphaFoldDB" id="A0A914RFE5"/>
<proteinExistence type="predicted"/>
<keyword evidence="1" id="KW-1185">Reference proteome</keyword>
<name>A0A914RFE5_PAREQ</name>